<organism evidence="2">
    <name type="scientific">mine drainage metagenome</name>
    <dbReference type="NCBI Taxonomy" id="410659"/>
    <lineage>
        <taxon>unclassified sequences</taxon>
        <taxon>metagenomes</taxon>
        <taxon>ecological metagenomes</taxon>
    </lineage>
</organism>
<reference evidence="2" key="1">
    <citation type="submission" date="2009-10" db="EMBL/GenBank/DDBJ databases">
        <title>Diversity of trophic interactions inside an arsenic-rich microbial ecosystem.</title>
        <authorList>
            <person name="Bertin P.N."/>
            <person name="Heinrich-Salmeron A."/>
            <person name="Pelletier E."/>
            <person name="Goulhen-Chollet F."/>
            <person name="Arsene-Ploetze F."/>
            <person name="Gallien S."/>
            <person name="Calteau A."/>
            <person name="Vallenet D."/>
            <person name="Casiot C."/>
            <person name="Chane-Woon-Ming B."/>
            <person name="Giloteaux L."/>
            <person name="Barakat M."/>
            <person name="Bonnefoy V."/>
            <person name="Bruneel O."/>
            <person name="Chandler M."/>
            <person name="Cleiss J."/>
            <person name="Duran R."/>
            <person name="Elbaz-Poulichet F."/>
            <person name="Fonknechten N."/>
            <person name="Lauga B."/>
            <person name="Mornico D."/>
            <person name="Ortet P."/>
            <person name="Schaeffer C."/>
            <person name="Siguier P."/>
            <person name="Alexander Thil Smith A."/>
            <person name="Van Dorsselaer A."/>
            <person name="Weissenbach J."/>
            <person name="Medigue C."/>
            <person name="Le Paslier D."/>
        </authorList>
    </citation>
    <scope>NUCLEOTIDE SEQUENCE</scope>
</reference>
<protein>
    <submittedName>
        <fullName evidence="2">Uncharacterized protein</fullName>
    </submittedName>
</protein>
<name>E6QAM7_9ZZZZ</name>
<gene>
    <name evidence="2" type="ORF">CARN5_2250</name>
</gene>
<accession>E6QAM7</accession>
<evidence type="ECO:0000256" key="1">
    <source>
        <dbReference type="SAM" id="MobiDB-lite"/>
    </source>
</evidence>
<dbReference type="EMBL" id="CABP01000056">
    <property type="protein sequence ID" value="CBI04253.1"/>
    <property type="molecule type" value="Genomic_DNA"/>
</dbReference>
<sequence>MVQEGWLLPDGLIFITGLNALFTRLTGEDQEFSGGVANQFFVAVSHGMFPLIQRPDNQCGRAATDFPGHVQHFRGPEGLQQSVNDLFDGIMKSINQFADEIAEQRLQEKMQDTDEIRRMGVRMRATGSRLPPQLPGRTQQSQAMQLH</sequence>
<feature type="compositionally biased region" description="Polar residues" evidence="1">
    <location>
        <begin position="136"/>
        <end position="147"/>
    </location>
</feature>
<evidence type="ECO:0000313" key="2">
    <source>
        <dbReference type="EMBL" id="CBI04253.1"/>
    </source>
</evidence>
<comment type="caution">
    <text evidence="2">The sequence shown here is derived from an EMBL/GenBank/DDBJ whole genome shotgun (WGS) entry which is preliminary data.</text>
</comment>
<dbReference type="AlphaFoldDB" id="E6QAM7"/>
<feature type="region of interest" description="Disordered" evidence="1">
    <location>
        <begin position="124"/>
        <end position="147"/>
    </location>
</feature>
<proteinExistence type="predicted"/>